<evidence type="ECO:0000259" key="7">
    <source>
        <dbReference type="Pfam" id="PF02737"/>
    </source>
</evidence>
<dbReference type="Gene3D" id="3.40.50.720">
    <property type="entry name" value="NAD(P)-binding Rossmann-like Domain"/>
    <property type="match status" value="1"/>
</dbReference>
<evidence type="ECO:0000313" key="8">
    <source>
        <dbReference type="EMBL" id="EDP17857.1"/>
    </source>
</evidence>
<evidence type="ECO:0000256" key="4">
    <source>
        <dbReference type="PIRSR" id="PIRSR000105-1"/>
    </source>
</evidence>
<gene>
    <name evidence="8" type="ORF">CLOBOL_01809</name>
</gene>
<dbReference type="Proteomes" id="UP000005396">
    <property type="component" value="Unassembled WGS sequence"/>
</dbReference>
<dbReference type="EMBL" id="ABCC02000020">
    <property type="protein sequence ID" value="EDP17857.1"/>
    <property type="molecule type" value="Genomic_DNA"/>
</dbReference>
<reference evidence="8 9" key="2">
    <citation type="submission" date="2007-09" db="EMBL/GenBank/DDBJ databases">
        <title>Draft genome sequence of Clostridium bolteae (ATCC BAA-613).</title>
        <authorList>
            <person name="Sudarsanam P."/>
            <person name="Ley R."/>
            <person name="Guruge J."/>
            <person name="Turnbaugh P.J."/>
            <person name="Mahowald M."/>
            <person name="Liep D."/>
            <person name="Gordon J."/>
        </authorList>
    </citation>
    <scope>NUCLEOTIDE SEQUENCE [LARGE SCALE GENOMIC DNA]</scope>
    <source>
        <strain evidence="9">ATCC BAA-613 / DSM 15670 / CCUG 46953 / JCM 12243 / WAL 16351</strain>
    </source>
</reference>
<dbReference type="GO" id="GO:0008691">
    <property type="term" value="F:3-hydroxybutyryl-CoA dehydrogenase activity"/>
    <property type="evidence" value="ECO:0007669"/>
    <property type="project" value="TreeGrafter"/>
</dbReference>
<dbReference type="InterPro" id="IPR022694">
    <property type="entry name" value="3-OHacyl-CoA_DH"/>
</dbReference>
<evidence type="ECO:0000256" key="2">
    <source>
        <dbReference type="ARBA" id="ARBA00009463"/>
    </source>
</evidence>
<keyword evidence="5" id="KW-1133">Transmembrane helix</keyword>
<keyword evidence="5" id="KW-0472">Membrane</keyword>
<proteinExistence type="inferred from homology"/>
<dbReference type="GO" id="GO:0006635">
    <property type="term" value="P:fatty acid beta-oxidation"/>
    <property type="evidence" value="ECO:0007669"/>
    <property type="project" value="TreeGrafter"/>
</dbReference>
<keyword evidence="3" id="KW-0560">Oxidoreductase</keyword>
<comment type="pathway">
    <text evidence="1">Lipid metabolism; butanoate metabolism.</text>
</comment>
<dbReference type="PANTHER" id="PTHR48075">
    <property type="entry name" value="3-HYDROXYACYL-COA DEHYDROGENASE FAMILY PROTEIN"/>
    <property type="match status" value="1"/>
</dbReference>
<dbReference type="InterPro" id="IPR013328">
    <property type="entry name" value="6PGD_dom2"/>
</dbReference>
<dbReference type="Pfam" id="PF00725">
    <property type="entry name" value="3HCDH"/>
    <property type="match status" value="1"/>
</dbReference>
<protein>
    <recommendedName>
        <fullName evidence="10">3-hydroxybutyryl-CoA dehydrogenase</fullName>
    </recommendedName>
</protein>
<dbReference type="Gene3D" id="1.10.1040.10">
    <property type="entry name" value="N-(1-d-carboxylethyl)-l-norvaline Dehydrogenase, domain 2"/>
    <property type="match status" value="1"/>
</dbReference>
<dbReference type="Pfam" id="PF02737">
    <property type="entry name" value="3HCDH_N"/>
    <property type="match status" value="1"/>
</dbReference>
<dbReference type="AlphaFoldDB" id="A8RM34"/>
<name>A8RM34_ENTBW</name>
<evidence type="ECO:0000256" key="3">
    <source>
        <dbReference type="ARBA" id="ARBA00023002"/>
    </source>
</evidence>
<dbReference type="PANTHER" id="PTHR48075:SF5">
    <property type="entry name" value="3-HYDROXYBUTYRYL-COA DEHYDROGENASE"/>
    <property type="match status" value="1"/>
</dbReference>
<sequence length="314" mass="34535">MTGSVAVIGSGMMGSAIAAMSALAGNRTLMVDLNMEKALNGRKNALECIKMRADNGLNTQEEAVLAADNLICCGSLKKEAENIGLVIEAIVEQLPAKQNLFEELDKLLLPTVPICSNTSGLRITDISAKCMYPERTITTHFWLPGHLVPLVELVMGEKTREDIALCVRDELTHWKKVPVLVKRDVPGQLANRIFQAIIRESIDIVASGLAGAEDVDAAISYGMAMRFPEWGPLKHLDAIGLDLGISVQDTVLPDICAVRHSNTYLKNLVDEGKLGVKSKQGFYDWKVRDIEKEIRKRDQFIIETVKLVTRLDKG</sequence>
<dbReference type="InterPro" id="IPR036291">
    <property type="entry name" value="NAD(P)-bd_dom_sf"/>
</dbReference>
<feature type="transmembrane region" description="Helical" evidence="5">
    <location>
        <begin position="6"/>
        <end position="25"/>
    </location>
</feature>
<dbReference type="eggNOG" id="COG1250">
    <property type="taxonomic scope" value="Bacteria"/>
</dbReference>
<dbReference type="SUPFAM" id="SSF48179">
    <property type="entry name" value="6-phosphogluconate dehydrogenase C-terminal domain-like"/>
    <property type="match status" value="1"/>
</dbReference>
<dbReference type="RefSeq" id="WP_002565814.1">
    <property type="nucleotide sequence ID" value="NZ_DS480677.1"/>
</dbReference>
<dbReference type="GO" id="GO:0070403">
    <property type="term" value="F:NAD+ binding"/>
    <property type="evidence" value="ECO:0007669"/>
    <property type="project" value="InterPro"/>
</dbReference>
<feature type="domain" description="3-hydroxyacyl-CoA dehydrogenase NAD binding" evidence="7">
    <location>
        <begin position="4"/>
        <end position="183"/>
    </location>
</feature>
<feature type="site" description="Important for catalytic activity" evidence="4">
    <location>
        <position position="140"/>
    </location>
</feature>
<dbReference type="InterPro" id="IPR006108">
    <property type="entry name" value="3HC_DH_C"/>
</dbReference>
<dbReference type="InterPro" id="IPR008927">
    <property type="entry name" value="6-PGluconate_DH-like_C_sf"/>
</dbReference>
<keyword evidence="5" id="KW-0812">Transmembrane</keyword>
<comment type="similarity">
    <text evidence="2">Belongs to the 3-hydroxyacyl-CoA dehydrogenase family.</text>
</comment>
<comment type="caution">
    <text evidence="8">The sequence shown here is derived from an EMBL/GenBank/DDBJ whole genome shotgun (WGS) entry which is preliminary data.</text>
</comment>
<evidence type="ECO:0000259" key="6">
    <source>
        <dbReference type="Pfam" id="PF00725"/>
    </source>
</evidence>
<dbReference type="InterPro" id="IPR006176">
    <property type="entry name" value="3-OHacyl-CoA_DH_NAD-bd"/>
</dbReference>
<reference evidence="8 9" key="1">
    <citation type="submission" date="2007-08" db="EMBL/GenBank/DDBJ databases">
        <authorList>
            <person name="Fulton L."/>
            <person name="Clifton S."/>
            <person name="Fulton B."/>
            <person name="Xu J."/>
            <person name="Minx P."/>
            <person name="Pepin K.H."/>
            <person name="Johnson M."/>
            <person name="Thiruvilangam P."/>
            <person name="Bhonagiri V."/>
            <person name="Nash W.E."/>
            <person name="Mardis E.R."/>
            <person name="Wilson R.K."/>
        </authorList>
    </citation>
    <scope>NUCLEOTIDE SEQUENCE [LARGE SCALE GENOMIC DNA]</scope>
    <source>
        <strain evidence="9">ATCC BAA-613 / DSM 15670 / CCUG 46953 / JCM 12243 / WAL 16351</strain>
    </source>
</reference>
<accession>A8RM34</accession>
<organism evidence="8 9">
    <name type="scientific">Enterocloster bolteae (strain ATCC BAA-613 / DSM 15670 / CCUG 46953 / JCM 12243 / WAL 16351)</name>
    <name type="common">Clostridium bolteae</name>
    <dbReference type="NCBI Taxonomy" id="411902"/>
    <lineage>
        <taxon>Bacteria</taxon>
        <taxon>Bacillati</taxon>
        <taxon>Bacillota</taxon>
        <taxon>Clostridia</taxon>
        <taxon>Lachnospirales</taxon>
        <taxon>Lachnospiraceae</taxon>
        <taxon>Enterocloster</taxon>
    </lineage>
</organism>
<evidence type="ECO:0000313" key="9">
    <source>
        <dbReference type="Proteomes" id="UP000005396"/>
    </source>
</evidence>
<evidence type="ECO:0000256" key="1">
    <source>
        <dbReference type="ARBA" id="ARBA00005086"/>
    </source>
</evidence>
<dbReference type="SUPFAM" id="SSF51735">
    <property type="entry name" value="NAD(P)-binding Rossmann-fold domains"/>
    <property type="match status" value="1"/>
</dbReference>
<feature type="domain" description="3-hydroxyacyl-CoA dehydrogenase C-terminal" evidence="6">
    <location>
        <begin position="189"/>
        <end position="285"/>
    </location>
</feature>
<dbReference type="HOGENOM" id="CLU_009834_2_0_9"/>
<dbReference type="PIRSF" id="PIRSF000105">
    <property type="entry name" value="HCDH"/>
    <property type="match status" value="1"/>
</dbReference>
<evidence type="ECO:0000256" key="5">
    <source>
        <dbReference type="SAM" id="Phobius"/>
    </source>
</evidence>
<evidence type="ECO:0008006" key="10">
    <source>
        <dbReference type="Google" id="ProtNLM"/>
    </source>
</evidence>
<dbReference type="PaxDb" id="411902-CLOBOL_01809"/>